<evidence type="ECO:0000313" key="3">
    <source>
        <dbReference type="Proteomes" id="UP000435837"/>
    </source>
</evidence>
<organism evidence="2 3">
    <name type="scientific">Streptomyces caniferus</name>
    <dbReference type="NCBI Taxonomy" id="285557"/>
    <lineage>
        <taxon>Bacteria</taxon>
        <taxon>Bacillati</taxon>
        <taxon>Actinomycetota</taxon>
        <taxon>Actinomycetes</taxon>
        <taxon>Kitasatosporales</taxon>
        <taxon>Streptomycetaceae</taxon>
        <taxon>Streptomyces</taxon>
    </lineage>
</organism>
<proteinExistence type="predicted"/>
<evidence type="ECO:0000313" key="2">
    <source>
        <dbReference type="EMBL" id="GFE11768.1"/>
    </source>
</evidence>
<feature type="compositionally biased region" description="Basic residues" evidence="1">
    <location>
        <begin position="64"/>
        <end position="76"/>
    </location>
</feature>
<reference evidence="2 3" key="1">
    <citation type="submission" date="2019-12" db="EMBL/GenBank/DDBJ databases">
        <title>Whole genome shotgun sequence of Streptomyces caniferus NBRC 15389.</title>
        <authorList>
            <person name="Ichikawa N."/>
            <person name="Kimura A."/>
            <person name="Kitahashi Y."/>
            <person name="Komaki H."/>
            <person name="Tamura T."/>
        </authorList>
    </citation>
    <scope>NUCLEOTIDE SEQUENCE [LARGE SCALE GENOMIC DNA]</scope>
    <source>
        <strain evidence="2 3">NBRC 15389</strain>
    </source>
</reference>
<gene>
    <name evidence="2" type="ORF">Scani_80360</name>
</gene>
<comment type="caution">
    <text evidence="2">The sequence shown here is derived from an EMBL/GenBank/DDBJ whole genome shotgun (WGS) entry which is preliminary data.</text>
</comment>
<sequence>MRPAGPRQRHRPRAELRGQLPLHLTGAVPEPLCQSADPLPVDHAVVDEPHGPAHQVGAHIPLGRPRHGAGRHRRQARNPADCAAAADGKNRTFTRLGVTAGQPGRQ</sequence>
<accession>A0A640SL14</accession>
<evidence type="ECO:0000256" key="1">
    <source>
        <dbReference type="SAM" id="MobiDB-lite"/>
    </source>
</evidence>
<dbReference type="EMBL" id="BLIN01000007">
    <property type="protein sequence ID" value="GFE11768.1"/>
    <property type="molecule type" value="Genomic_DNA"/>
</dbReference>
<feature type="region of interest" description="Disordered" evidence="1">
    <location>
        <begin position="1"/>
        <end position="84"/>
    </location>
</feature>
<dbReference type="AlphaFoldDB" id="A0A640SL14"/>
<name>A0A640SL14_9ACTN</name>
<dbReference type="Proteomes" id="UP000435837">
    <property type="component" value="Unassembled WGS sequence"/>
</dbReference>
<protein>
    <submittedName>
        <fullName evidence="2">Uncharacterized protein</fullName>
    </submittedName>
</protein>